<feature type="signal peptide" evidence="2">
    <location>
        <begin position="1"/>
        <end position="18"/>
    </location>
</feature>
<evidence type="ECO:0000256" key="2">
    <source>
        <dbReference type="SAM" id="SignalP"/>
    </source>
</evidence>
<name>A0AAD6TT48_9AGAR</name>
<dbReference type="EMBL" id="JARJCN010000078">
    <property type="protein sequence ID" value="KAJ7076739.1"/>
    <property type="molecule type" value="Genomic_DNA"/>
</dbReference>
<feature type="region of interest" description="Disordered" evidence="1">
    <location>
        <begin position="25"/>
        <end position="60"/>
    </location>
</feature>
<dbReference type="SUPFAM" id="SSF56973">
    <property type="entry name" value="Aerolisin/ETX pore-forming domain"/>
    <property type="match status" value="1"/>
</dbReference>
<reference evidence="3" key="1">
    <citation type="submission" date="2023-03" db="EMBL/GenBank/DDBJ databases">
        <title>Massive genome expansion in bonnet fungi (Mycena s.s.) driven by repeated elements and novel gene families across ecological guilds.</title>
        <authorList>
            <consortium name="Lawrence Berkeley National Laboratory"/>
            <person name="Harder C.B."/>
            <person name="Miyauchi S."/>
            <person name="Viragh M."/>
            <person name="Kuo A."/>
            <person name="Thoen E."/>
            <person name="Andreopoulos B."/>
            <person name="Lu D."/>
            <person name="Skrede I."/>
            <person name="Drula E."/>
            <person name="Henrissat B."/>
            <person name="Morin E."/>
            <person name="Kohler A."/>
            <person name="Barry K."/>
            <person name="LaButti K."/>
            <person name="Morin E."/>
            <person name="Salamov A."/>
            <person name="Lipzen A."/>
            <person name="Mereny Z."/>
            <person name="Hegedus B."/>
            <person name="Baldrian P."/>
            <person name="Stursova M."/>
            <person name="Weitz H."/>
            <person name="Taylor A."/>
            <person name="Grigoriev I.V."/>
            <person name="Nagy L.G."/>
            <person name="Martin F."/>
            <person name="Kauserud H."/>
        </authorList>
    </citation>
    <scope>NUCLEOTIDE SEQUENCE</scope>
    <source>
        <strain evidence="3">CBHHK173m</strain>
    </source>
</reference>
<keyword evidence="4" id="KW-1185">Reference proteome</keyword>
<gene>
    <name evidence="3" type="ORF">B0H15DRAFT_934203</name>
</gene>
<evidence type="ECO:0000313" key="4">
    <source>
        <dbReference type="Proteomes" id="UP001222325"/>
    </source>
</evidence>
<evidence type="ECO:0000256" key="1">
    <source>
        <dbReference type="SAM" id="MobiDB-lite"/>
    </source>
</evidence>
<proteinExistence type="predicted"/>
<feature type="compositionally biased region" description="Low complexity" evidence="1">
    <location>
        <begin position="50"/>
        <end position="60"/>
    </location>
</feature>
<dbReference type="AlphaFoldDB" id="A0AAD6TT48"/>
<protein>
    <submittedName>
        <fullName evidence="3">Uncharacterized protein</fullName>
    </submittedName>
</protein>
<feature type="compositionally biased region" description="Polar residues" evidence="1">
    <location>
        <begin position="33"/>
        <end position="42"/>
    </location>
</feature>
<dbReference type="Proteomes" id="UP001222325">
    <property type="component" value="Unassembled WGS sequence"/>
</dbReference>
<evidence type="ECO:0000313" key="3">
    <source>
        <dbReference type="EMBL" id="KAJ7076739.1"/>
    </source>
</evidence>
<organism evidence="3 4">
    <name type="scientific">Mycena belliarum</name>
    <dbReference type="NCBI Taxonomy" id="1033014"/>
    <lineage>
        <taxon>Eukaryota</taxon>
        <taxon>Fungi</taxon>
        <taxon>Dikarya</taxon>
        <taxon>Basidiomycota</taxon>
        <taxon>Agaricomycotina</taxon>
        <taxon>Agaricomycetes</taxon>
        <taxon>Agaricomycetidae</taxon>
        <taxon>Agaricales</taxon>
        <taxon>Marasmiineae</taxon>
        <taxon>Mycenaceae</taxon>
        <taxon>Mycena</taxon>
    </lineage>
</organism>
<sequence length="398" mass="41572">MKAITAIMCISSLLSVQGRPIASTDDSMAAPNATDTSSSTAVGTAGQGRLAPSSTPTAPSSAVASVLPAGRIILGANVDSGTVSAYDASGKPLGNFTKDAKVAKGASSGFLDTSINTCQPAKADQISADKIPGWSKLMSAVGANFGGGQQPAKAYLTFPGFTPGGPAQICYSPDTITLSADGPPTCNPQLDKQEIKSDDTAANTTVHRSFSIGRSSSATTTTTKTSEYSFDETIEVKAAIAGVELGSTSTFGLKITNTQGTEQTTTTNLTESTSYTIKSEPGKTCGLQANMTQCSYKTTGHVDLTLSGWLWFEWSTPFRGPCANALIQPGQNCAGPYNHPSKKNDLNHCYDSNNCAMHSHWSLQVEEFLKDAGDRSSAIEFSNGLDTQDTGDYHNYCL</sequence>
<keyword evidence="2" id="KW-0732">Signal</keyword>
<feature type="chain" id="PRO_5041953519" evidence="2">
    <location>
        <begin position="19"/>
        <end position="398"/>
    </location>
</feature>
<accession>A0AAD6TT48</accession>
<comment type="caution">
    <text evidence="3">The sequence shown here is derived from an EMBL/GenBank/DDBJ whole genome shotgun (WGS) entry which is preliminary data.</text>
</comment>